<feature type="region of interest" description="Disordered" evidence="1">
    <location>
        <begin position="89"/>
        <end position="155"/>
    </location>
</feature>
<feature type="compositionally biased region" description="Polar residues" evidence="1">
    <location>
        <begin position="120"/>
        <end position="138"/>
    </location>
</feature>
<evidence type="ECO:0000256" key="1">
    <source>
        <dbReference type="SAM" id="MobiDB-lite"/>
    </source>
</evidence>
<proteinExistence type="predicted"/>
<evidence type="ECO:0000313" key="3">
    <source>
        <dbReference type="Proteomes" id="UP000198323"/>
    </source>
</evidence>
<protein>
    <submittedName>
        <fullName evidence="2">Uncharacterized protein</fullName>
    </submittedName>
</protein>
<keyword evidence="3" id="KW-1185">Reference proteome</keyword>
<dbReference type="Proteomes" id="UP000198323">
    <property type="component" value="Unassembled WGS sequence"/>
</dbReference>
<dbReference type="AlphaFoldDB" id="A0A226MKQ2"/>
<sequence>MLTPLLPSLAGNYFYVSMPAGPPEPVPPPGPPHGFPHEEPPRPSAAEGPPDPPGPLRDVDLIFRTIEQLTLKLNRLKAVEAAHRELLWSLGHNSSADTTPVGLPAPGMEGWSQRPHNPEGDSSLTRSLRSLQGHSTNIPGCRAPFAEDPSHTADL</sequence>
<feature type="compositionally biased region" description="Pro residues" evidence="1">
    <location>
        <begin position="20"/>
        <end position="34"/>
    </location>
</feature>
<feature type="region of interest" description="Disordered" evidence="1">
    <location>
        <begin position="17"/>
        <end position="59"/>
    </location>
</feature>
<evidence type="ECO:0000313" key="2">
    <source>
        <dbReference type="EMBL" id="OXB55875.1"/>
    </source>
</evidence>
<comment type="caution">
    <text evidence="2">The sequence shown here is derived from an EMBL/GenBank/DDBJ whole genome shotgun (WGS) entry which is preliminary data.</text>
</comment>
<dbReference type="OrthoDB" id="10604101at2759"/>
<dbReference type="EMBL" id="MCFN01000686">
    <property type="protein sequence ID" value="OXB55875.1"/>
    <property type="molecule type" value="Genomic_DNA"/>
</dbReference>
<dbReference type="STRING" id="9009.A0A226MKQ2"/>
<accession>A0A226MKQ2</accession>
<gene>
    <name evidence="2" type="ORF">ASZ78_012124</name>
</gene>
<organism evidence="2 3">
    <name type="scientific">Callipepla squamata</name>
    <name type="common">Scaled quail</name>
    <dbReference type="NCBI Taxonomy" id="9009"/>
    <lineage>
        <taxon>Eukaryota</taxon>
        <taxon>Metazoa</taxon>
        <taxon>Chordata</taxon>
        <taxon>Craniata</taxon>
        <taxon>Vertebrata</taxon>
        <taxon>Euteleostomi</taxon>
        <taxon>Archelosauria</taxon>
        <taxon>Archosauria</taxon>
        <taxon>Dinosauria</taxon>
        <taxon>Saurischia</taxon>
        <taxon>Theropoda</taxon>
        <taxon>Coelurosauria</taxon>
        <taxon>Aves</taxon>
        <taxon>Neognathae</taxon>
        <taxon>Galloanserae</taxon>
        <taxon>Galliformes</taxon>
        <taxon>Odontophoridae</taxon>
        <taxon>Callipepla</taxon>
    </lineage>
</organism>
<reference evidence="2 3" key="1">
    <citation type="submission" date="2016-07" db="EMBL/GenBank/DDBJ databases">
        <title>Disparate Historic Effective Population Sizes Predicted by Modern Levels of Genome Diversity for the Scaled Quail (Callipepla squamata) and the Northern Bobwhite (Colinus virginianus): Inferences from First and Second Generation Draft Genome Assemblies for Sympatric New World Quail.</title>
        <authorList>
            <person name="Oldeschulte D.L."/>
            <person name="Halley Y.A."/>
            <person name="Bhattarai E.K."/>
            <person name="Brashear W.A."/>
            <person name="Hill J."/>
            <person name="Metz R.P."/>
            <person name="Johnson C.D."/>
            <person name="Rollins D."/>
            <person name="Peterson M.J."/>
            <person name="Bickhart D.M."/>
            <person name="Decker J.E."/>
            <person name="Seabury C.M."/>
        </authorList>
    </citation>
    <scope>NUCLEOTIDE SEQUENCE [LARGE SCALE GENOMIC DNA]</scope>
    <source>
        <strain evidence="2 3">Texas</strain>
        <tissue evidence="2">Leg muscle</tissue>
    </source>
</reference>
<name>A0A226MKQ2_CALSU</name>